<dbReference type="InterPro" id="IPR051269">
    <property type="entry name" value="Fe-S_cluster_ET"/>
</dbReference>
<evidence type="ECO:0000259" key="9">
    <source>
        <dbReference type="PROSITE" id="PS51379"/>
    </source>
</evidence>
<dbReference type="Pfam" id="PF13370">
    <property type="entry name" value="Fer4_13"/>
    <property type="match status" value="1"/>
</dbReference>
<organism evidence="10 11">
    <name type="scientific">Streptomyces canus</name>
    <dbReference type="NCBI Taxonomy" id="58343"/>
    <lineage>
        <taxon>Bacteria</taxon>
        <taxon>Bacillati</taxon>
        <taxon>Actinomycetota</taxon>
        <taxon>Actinomycetes</taxon>
        <taxon>Kitasatosporales</taxon>
        <taxon>Streptomycetaceae</taxon>
        <taxon>Streptomyces</taxon>
        <taxon>Streptomyces aurantiacus group</taxon>
    </lineage>
</organism>
<evidence type="ECO:0000256" key="6">
    <source>
        <dbReference type="ARBA" id="ARBA00023014"/>
    </source>
</evidence>
<comment type="function">
    <text evidence="8">Ferredoxins are iron-sulfur proteins that transfer electrons in a wide variety of metabolic reactions.</text>
</comment>
<protein>
    <recommendedName>
        <fullName evidence="8">Ferredoxin</fullName>
    </recommendedName>
</protein>
<dbReference type="EMBL" id="JAUSZV010000005">
    <property type="protein sequence ID" value="MDQ0912418.1"/>
    <property type="molecule type" value="Genomic_DNA"/>
</dbReference>
<keyword evidence="2 8" id="KW-0813">Transport</keyword>
<evidence type="ECO:0000256" key="3">
    <source>
        <dbReference type="ARBA" id="ARBA00022723"/>
    </source>
</evidence>
<keyword evidence="6 8" id="KW-0411">Iron-sulfur</keyword>
<dbReference type="PANTHER" id="PTHR36923:SF3">
    <property type="entry name" value="FERREDOXIN"/>
    <property type="match status" value="1"/>
</dbReference>
<dbReference type="GO" id="GO:0005506">
    <property type="term" value="F:iron ion binding"/>
    <property type="evidence" value="ECO:0007669"/>
    <property type="project" value="UniProtKB-UniRule"/>
</dbReference>
<comment type="cofactor">
    <cofactor evidence="1">
        <name>[3Fe-4S] cluster</name>
        <dbReference type="ChEBI" id="CHEBI:21137"/>
    </cofactor>
</comment>
<dbReference type="PRINTS" id="PR00352">
    <property type="entry name" value="3FE4SFRDOXIN"/>
</dbReference>
<dbReference type="PANTHER" id="PTHR36923">
    <property type="entry name" value="FERREDOXIN"/>
    <property type="match status" value="1"/>
</dbReference>
<evidence type="ECO:0000256" key="2">
    <source>
        <dbReference type="ARBA" id="ARBA00022448"/>
    </source>
</evidence>
<name>A0AAW8FR35_9ACTN</name>
<dbReference type="GO" id="GO:0051538">
    <property type="term" value="F:3 iron, 4 sulfur cluster binding"/>
    <property type="evidence" value="ECO:0007669"/>
    <property type="project" value="UniProtKB-KW"/>
</dbReference>
<comment type="caution">
    <text evidence="10">The sequence shown here is derived from an EMBL/GenBank/DDBJ whole genome shotgun (WGS) entry which is preliminary data.</text>
</comment>
<dbReference type="GO" id="GO:0009055">
    <property type="term" value="F:electron transfer activity"/>
    <property type="evidence" value="ECO:0007669"/>
    <property type="project" value="UniProtKB-UniRule"/>
</dbReference>
<dbReference type="RefSeq" id="WP_306984771.1">
    <property type="nucleotide sequence ID" value="NZ_JAUSYQ010000002.1"/>
</dbReference>
<sequence>MRLSADEERCVGAGQCVWALPEVFAQSERTGTVVLLRERPARERGDQVRAAVRACPSGALRLIED</sequence>
<evidence type="ECO:0000256" key="4">
    <source>
        <dbReference type="ARBA" id="ARBA00022982"/>
    </source>
</evidence>
<evidence type="ECO:0000256" key="7">
    <source>
        <dbReference type="ARBA" id="ARBA00023291"/>
    </source>
</evidence>
<keyword evidence="5 8" id="KW-0408">Iron</keyword>
<keyword evidence="4 8" id="KW-0249">Electron transport</keyword>
<proteinExistence type="predicted"/>
<evidence type="ECO:0000313" key="10">
    <source>
        <dbReference type="EMBL" id="MDQ0912418.1"/>
    </source>
</evidence>
<evidence type="ECO:0000256" key="5">
    <source>
        <dbReference type="ARBA" id="ARBA00023004"/>
    </source>
</evidence>
<dbReference type="PROSITE" id="PS51379">
    <property type="entry name" value="4FE4S_FER_2"/>
    <property type="match status" value="1"/>
</dbReference>
<dbReference type="InterPro" id="IPR001080">
    <property type="entry name" value="3Fe4S_ferredoxin"/>
</dbReference>
<evidence type="ECO:0000313" key="11">
    <source>
        <dbReference type="Proteomes" id="UP001234216"/>
    </source>
</evidence>
<dbReference type="Gene3D" id="3.30.70.20">
    <property type="match status" value="1"/>
</dbReference>
<keyword evidence="3 8" id="KW-0479">Metal-binding</keyword>
<dbReference type="AlphaFoldDB" id="A0AAW8FR35"/>
<dbReference type="Proteomes" id="UP001234216">
    <property type="component" value="Unassembled WGS sequence"/>
</dbReference>
<reference evidence="10" key="1">
    <citation type="submission" date="2023-07" db="EMBL/GenBank/DDBJ databases">
        <title>Comparative genomics of wheat-associated soil bacteria to identify genetic determinants of phenazine resistance.</title>
        <authorList>
            <person name="Mouncey N."/>
        </authorList>
    </citation>
    <scope>NUCLEOTIDE SEQUENCE</scope>
    <source>
        <strain evidence="10">V4I22</strain>
    </source>
</reference>
<accession>A0AAW8FR35</accession>
<gene>
    <name evidence="10" type="ORF">QFZ22_008403</name>
</gene>
<evidence type="ECO:0000256" key="8">
    <source>
        <dbReference type="RuleBase" id="RU368020"/>
    </source>
</evidence>
<dbReference type="InterPro" id="IPR017896">
    <property type="entry name" value="4Fe4S_Fe-S-bd"/>
</dbReference>
<keyword evidence="7" id="KW-0003">3Fe-4S</keyword>
<dbReference type="SUPFAM" id="SSF54862">
    <property type="entry name" value="4Fe-4S ferredoxins"/>
    <property type="match status" value="1"/>
</dbReference>
<feature type="domain" description="4Fe-4S ferredoxin-type" evidence="9">
    <location>
        <begin position="1"/>
        <end position="29"/>
    </location>
</feature>
<evidence type="ECO:0000256" key="1">
    <source>
        <dbReference type="ARBA" id="ARBA00001927"/>
    </source>
</evidence>